<dbReference type="InterPro" id="IPR021729">
    <property type="entry name" value="DUF3298"/>
</dbReference>
<evidence type="ECO:0008006" key="4">
    <source>
        <dbReference type="Google" id="ProtNLM"/>
    </source>
</evidence>
<protein>
    <recommendedName>
        <fullName evidence="4">DUF3298 domain-containing protein</fullName>
    </recommendedName>
</protein>
<gene>
    <name evidence="3" type="ORF">SDC9_187185</name>
</gene>
<dbReference type="AlphaFoldDB" id="A0A645HKZ3"/>
<feature type="domain" description="DUF3298" evidence="1">
    <location>
        <begin position="104"/>
        <end position="168"/>
    </location>
</feature>
<dbReference type="Pfam" id="PF13739">
    <property type="entry name" value="PdaC"/>
    <property type="match status" value="1"/>
</dbReference>
<dbReference type="Gene3D" id="3.90.640.20">
    <property type="entry name" value="Heat-shock cognate protein, ATPase"/>
    <property type="match status" value="1"/>
</dbReference>
<reference evidence="3" key="1">
    <citation type="submission" date="2019-08" db="EMBL/GenBank/DDBJ databases">
        <authorList>
            <person name="Kucharzyk K."/>
            <person name="Murdoch R.W."/>
            <person name="Higgins S."/>
            <person name="Loffler F."/>
        </authorList>
    </citation>
    <scope>NUCLEOTIDE SEQUENCE</scope>
</reference>
<dbReference type="Gene3D" id="3.30.565.40">
    <property type="entry name" value="Fervidobacterium nodosum Rt17-B1 like"/>
    <property type="match status" value="1"/>
</dbReference>
<name>A0A645HKZ3_9ZZZZ</name>
<evidence type="ECO:0000259" key="2">
    <source>
        <dbReference type="Pfam" id="PF13739"/>
    </source>
</evidence>
<dbReference type="InterPro" id="IPR037126">
    <property type="entry name" value="PdaC/RsiV-like_sf"/>
</dbReference>
<evidence type="ECO:0000259" key="1">
    <source>
        <dbReference type="Pfam" id="PF11738"/>
    </source>
</evidence>
<evidence type="ECO:0000313" key="3">
    <source>
        <dbReference type="EMBL" id="MPN39657.1"/>
    </source>
</evidence>
<dbReference type="EMBL" id="VSSQ01095590">
    <property type="protein sequence ID" value="MPN39657.1"/>
    <property type="molecule type" value="Genomic_DNA"/>
</dbReference>
<dbReference type="Pfam" id="PF11738">
    <property type="entry name" value="DUF3298"/>
    <property type="match status" value="1"/>
</dbReference>
<comment type="caution">
    <text evidence="3">The sequence shown here is derived from an EMBL/GenBank/DDBJ whole genome shotgun (WGS) entry which is preliminary data.</text>
</comment>
<organism evidence="3">
    <name type="scientific">bioreactor metagenome</name>
    <dbReference type="NCBI Taxonomy" id="1076179"/>
    <lineage>
        <taxon>unclassified sequences</taxon>
        <taxon>metagenomes</taxon>
        <taxon>ecological metagenomes</taxon>
    </lineage>
</organism>
<dbReference type="InterPro" id="IPR025303">
    <property type="entry name" value="PdaC"/>
</dbReference>
<accession>A0A645HKZ3</accession>
<feature type="domain" description="Deacetylase PdaC" evidence="2">
    <location>
        <begin position="3"/>
        <end position="75"/>
    </location>
</feature>
<sequence>MVNSFYKAKAVQFLKHCENELFKLAVEQYKVDQENNFPLRVFDAVLVYEIPYCDACIISVYLDQYEYAGGAHGTTMRDSQTWNLQKCSTMKLQQLVRCSIGLKTYIVNTVMDQIKRDPSSYFEDYADLVSEHFNENNFYCTTEAVVVYYQQYDIAPYAGGIREFTLPYGGCVLDPAVTCFYV</sequence>
<proteinExistence type="predicted"/>